<dbReference type="Proteomes" id="UP000075320">
    <property type="component" value="Unassembled WGS sequence"/>
</dbReference>
<name>A0A150WRW6_BDEBC</name>
<keyword evidence="2" id="KW-1185">Reference proteome</keyword>
<dbReference type="AlphaFoldDB" id="A0A150WRW6"/>
<sequence length="221" mass="24407">MKKKYVRTFLVILALALLPIGLFILDKKLGEKRGVANDTSSSESTHSEYDLSDSSPEEFKKAFKYQMLKNASLDQTSAGPGITLGLFLVKDEDGKTVNVCEKYPTIDFVFKAEGVAFSGAIPTLIVRGPCLVASDQRTLESLPIPFSKILRSPLTQIEFAGEIPGRSEKSKIFVKNVVEFWPTDWNWVGVTLYGDVEEPSLNINGYEIISVLGQPVLIQAE</sequence>
<gene>
    <name evidence="1" type="ORF">AZI86_07940</name>
</gene>
<evidence type="ECO:0000313" key="2">
    <source>
        <dbReference type="Proteomes" id="UP000075320"/>
    </source>
</evidence>
<protein>
    <submittedName>
        <fullName evidence="1">Uncharacterized protein</fullName>
    </submittedName>
</protein>
<reference evidence="1 2" key="1">
    <citation type="submission" date="2016-03" db="EMBL/GenBank/DDBJ databases">
        <authorList>
            <person name="Ploux O."/>
        </authorList>
    </citation>
    <scope>NUCLEOTIDE SEQUENCE [LARGE SCALE GENOMIC DNA]</scope>
    <source>
        <strain evidence="1 2">R0</strain>
    </source>
</reference>
<evidence type="ECO:0000313" key="1">
    <source>
        <dbReference type="EMBL" id="KYG66945.1"/>
    </source>
</evidence>
<organism evidence="1 2">
    <name type="scientific">Bdellovibrio bacteriovorus</name>
    <dbReference type="NCBI Taxonomy" id="959"/>
    <lineage>
        <taxon>Bacteria</taxon>
        <taxon>Pseudomonadati</taxon>
        <taxon>Bdellovibrionota</taxon>
        <taxon>Bdellovibrionia</taxon>
        <taxon>Bdellovibrionales</taxon>
        <taxon>Pseudobdellovibrionaceae</taxon>
        <taxon>Bdellovibrio</taxon>
    </lineage>
</organism>
<accession>A0A150WRW6</accession>
<dbReference type="EMBL" id="LUKE01000001">
    <property type="protein sequence ID" value="KYG66945.1"/>
    <property type="molecule type" value="Genomic_DNA"/>
</dbReference>
<dbReference type="OrthoDB" id="5291215at2"/>
<comment type="caution">
    <text evidence="1">The sequence shown here is derived from an EMBL/GenBank/DDBJ whole genome shotgun (WGS) entry which is preliminary data.</text>
</comment>
<proteinExistence type="predicted"/>
<dbReference type="RefSeq" id="WP_061834522.1">
    <property type="nucleotide sequence ID" value="NZ_LUKE01000001.1"/>
</dbReference>